<gene>
    <name evidence="1" type="ORF">FHS81_002758</name>
</gene>
<accession>A0A7W5Z5M9</accession>
<organism evidence="1 2">
    <name type="scientific">Pseudochelatococcus contaminans</name>
    <dbReference type="NCBI Taxonomy" id="1538103"/>
    <lineage>
        <taxon>Bacteria</taxon>
        <taxon>Pseudomonadati</taxon>
        <taxon>Pseudomonadota</taxon>
        <taxon>Alphaproteobacteria</taxon>
        <taxon>Hyphomicrobiales</taxon>
        <taxon>Chelatococcaceae</taxon>
        <taxon>Pseudochelatococcus</taxon>
    </lineage>
</organism>
<protein>
    <submittedName>
        <fullName evidence="1">DNA-binding transcriptional LysR family regulator</fullName>
    </submittedName>
</protein>
<dbReference type="EMBL" id="JACICC010000007">
    <property type="protein sequence ID" value="MBB3810656.1"/>
    <property type="molecule type" value="Genomic_DNA"/>
</dbReference>
<dbReference type="GO" id="GO:0003677">
    <property type="term" value="F:DNA binding"/>
    <property type="evidence" value="ECO:0007669"/>
    <property type="project" value="UniProtKB-KW"/>
</dbReference>
<dbReference type="InterPro" id="IPR036388">
    <property type="entry name" value="WH-like_DNA-bd_sf"/>
</dbReference>
<keyword evidence="1" id="KW-0238">DNA-binding</keyword>
<evidence type="ECO:0000313" key="2">
    <source>
        <dbReference type="Proteomes" id="UP000537592"/>
    </source>
</evidence>
<proteinExistence type="predicted"/>
<dbReference type="Proteomes" id="UP000537592">
    <property type="component" value="Unassembled WGS sequence"/>
</dbReference>
<name>A0A7W5Z5M9_9HYPH</name>
<evidence type="ECO:0000313" key="1">
    <source>
        <dbReference type="EMBL" id="MBB3810656.1"/>
    </source>
</evidence>
<keyword evidence="2" id="KW-1185">Reference proteome</keyword>
<dbReference type="AlphaFoldDB" id="A0A7W5Z5M9"/>
<comment type="caution">
    <text evidence="1">The sequence shown here is derived from an EMBL/GenBank/DDBJ whole genome shotgun (WGS) entry which is preliminary data.</text>
</comment>
<dbReference type="Gene3D" id="1.10.10.10">
    <property type="entry name" value="Winged helix-like DNA-binding domain superfamily/Winged helix DNA-binding domain"/>
    <property type="match status" value="1"/>
</dbReference>
<sequence>MTKLLRNLERHVSARPLERASRIVRPTPQGLALYDASREAPAR</sequence>
<reference evidence="1 2" key="1">
    <citation type="submission" date="2020-08" db="EMBL/GenBank/DDBJ databases">
        <title>Genomic Encyclopedia of Type Strains, Phase IV (KMG-IV): sequencing the most valuable type-strain genomes for metagenomic binning, comparative biology and taxonomic classification.</title>
        <authorList>
            <person name="Goeker M."/>
        </authorList>
    </citation>
    <scope>NUCLEOTIDE SEQUENCE [LARGE SCALE GENOMIC DNA]</scope>
    <source>
        <strain evidence="1 2">DSM 28760</strain>
    </source>
</reference>